<dbReference type="InterPro" id="IPR036390">
    <property type="entry name" value="WH_DNA-bd_sf"/>
</dbReference>
<protein>
    <submittedName>
        <fullName evidence="5">Transcriptional regulator</fullName>
    </submittedName>
</protein>
<evidence type="ECO:0000256" key="1">
    <source>
        <dbReference type="ARBA" id="ARBA00023015"/>
    </source>
</evidence>
<dbReference type="NCBIfam" id="NF033788">
    <property type="entry name" value="HTH_metalloreg"/>
    <property type="match status" value="1"/>
</dbReference>
<dbReference type="InterPro" id="IPR011991">
    <property type="entry name" value="ArsR-like_HTH"/>
</dbReference>
<comment type="caution">
    <text evidence="5">The sequence shown here is derived from an EMBL/GenBank/DDBJ whole genome shotgun (WGS) entry which is preliminary data.</text>
</comment>
<keyword evidence="1" id="KW-0805">Transcription regulation</keyword>
<dbReference type="PANTHER" id="PTHR33154">
    <property type="entry name" value="TRANSCRIPTIONAL REGULATOR, ARSR FAMILY"/>
    <property type="match status" value="1"/>
</dbReference>
<sequence length="114" mass="12279">MELHEPELREVPVTAVLAALADDVRLQIVRALAPGGEHACGSFEFGVSKATRSHHLKVLREAGLTRTRIAGTTRYVRLRRDELDRLYPGLLDAVLTAPARPQGSASPATPGGMT</sequence>
<dbReference type="EMBL" id="QGTA01000170">
    <property type="protein sequence ID" value="RQW93457.1"/>
    <property type="molecule type" value="Genomic_DNA"/>
</dbReference>
<dbReference type="InterPro" id="IPR051081">
    <property type="entry name" value="HTH_MetalResp_TranReg"/>
</dbReference>
<dbReference type="InterPro" id="IPR001845">
    <property type="entry name" value="HTH_ArsR_DNA-bd_dom"/>
</dbReference>
<evidence type="ECO:0000313" key="6">
    <source>
        <dbReference type="Proteomes" id="UP000274694"/>
    </source>
</evidence>
<gene>
    <name evidence="5" type="ORF">DLJ60_11585</name>
</gene>
<reference evidence="5 6" key="1">
    <citation type="submission" date="2018-05" db="EMBL/GenBank/DDBJ databases">
        <title>Micromonospora from Atacama Desert.</title>
        <authorList>
            <person name="Carro L."/>
            <person name="Goodfellow M."/>
            <person name="Klenk H.-P."/>
        </authorList>
    </citation>
    <scope>NUCLEOTIDE SEQUENCE [LARGE SCALE GENOMIC DNA]</scope>
    <source>
        <strain evidence="5 6">LB41</strain>
    </source>
</reference>
<evidence type="ECO:0000259" key="4">
    <source>
        <dbReference type="PROSITE" id="PS50987"/>
    </source>
</evidence>
<dbReference type="PROSITE" id="PS50987">
    <property type="entry name" value="HTH_ARSR_2"/>
    <property type="match status" value="1"/>
</dbReference>
<organism evidence="5 6">
    <name type="scientific">Micromonospora chalcea</name>
    <dbReference type="NCBI Taxonomy" id="1874"/>
    <lineage>
        <taxon>Bacteria</taxon>
        <taxon>Bacillati</taxon>
        <taxon>Actinomycetota</taxon>
        <taxon>Actinomycetes</taxon>
        <taxon>Micromonosporales</taxon>
        <taxon>Micromonosporaceae</taxon>
        <taxon>Micromonospora</taxon>
    </lineage>
</organism>
<keyword evidence="3" id="KW-0804">Transcription</keyword>
<proteinExistence type="predicted"/>
<name>A0ABX9Y4V5_MICCH</name>
<dbReference type="SUPFAM" id="SSF46785">
    <property type="entry name" value="Winged helix' DNA-binding domain"/>
    <property type="match status" value="1"/>
</dbReference>
<evidence type="ECO:0000313" key="5">
    <source>
        <dbReference type="EMBL" id="RQW93457.1"/>
    </source>
</evidence>
<dbReference type="CDD" id="cd00090">
    <property type="entry name" value="HTH_ARSR"/>
    <property type="match status" value="1"/>
</dbReference>
<dbReference type="InterPro" id="IPR036388">
    <property type="entry name" value="WH-like_DNA-bd_sf"/>
</dbReference>
<dbReference type="Gene3D" id="1.10.10.10">
    <property type="entry name" value="Winged helix-like DNA-binding domain superfamily/Winged helix DNA-binding domain"/>
    <property type="match status" value="1"/>
</dbReference>
<accession>A0ABX9Y4V5</accession>
<dbReference type="GeneID" id="91358266"/>
<dbReference type="PANTHER" id="PTHR33154:SF12">
    <property type="entry name" value="TRANSCRIPTIONAL REGULATORY PROTEIN"/>
    <property type="match status" value="1"/>
</dbReference>
<keyword evidence="6" id="KW-1185">Reference proteome</keyword>
<feature type="domain" description="HTH arsR-type" evidence="4">
    <location>
        <begin position="5"/>
        <end position="98"/>
    </location>
</feature>
<evidence type="ECO:0000256" key="3">
    <source>
        <dbReference type="ARBA" id="ARBA00023163"/>
    </source>
</evidence>
<dbReference type="SMART" id="SM00418">
    <property type="entry name" value="HTH_ARSR"/>
    <property type="match status" value="1"/>
</dbReference>
<dbReference type="PRINTS" id="PR00778">
    <property type="entry name" value="HTHARSR"/>
</dbReference>
<evidence type="ECO:0000256" key="2">
    <source>
        <dbReference type="ARBA" id="ARBA00023125"/>
    </source>
</evidence>
<dbReference type="Pfam" id="PF12840">
    <property type="entry name" value="HTH_20"/>
    <property type="match status" value="1"/>
</dbReference>
<dbReference type="Proteomes" id="UP000274694">
    <property type="component" value="Unassembled WGS sequence"/>
</dbReference>
<dbReference type="RefSeq" id="WP_069088724.1">
    <property type="nucleotide sequence ID" value="NZ_CP118233.1"/>
</dbReference>
<keyword evidence="2" id="KW-0238">DNA-binding</keyword>